<sequence length="542" mass="61177">MNQYLPHAINTWTLPGGVQASGEDDQRRLSAFLKAHPLIEQALAQRIANAPWTTPPAAPQHQSILPAISLHESAISVEPLPQAQASALPSPRPTEGTRGAIEDDRQRRGHRDPLDWPKQPTRLSSARAKYIARYQKLNRQNDRTQIDKDRILDQFEEFLQRHYPELGPDPWVHAIDSSHVSAFLEEQADRPGKRVLNDGEQSKAAPTTMLKKLSDMSHFFTYQRTIAKATKEDIAGDLADEAETWKQQASEAAVHYQPFTTSHIKRIFDPTTFLGFNRDPDYFFAPLLGLHLGLRLGDFVRTKVADIGHLKEIDVWYIDVTPEDAKNANSVRRLPITDGLIRAGFLDYVEHVRKLGAIYLFPHRDWSTATAKSKPSKNQSAHFGKYMDSIDLSDPMLVFHSFRHTVISAMQDAGVPLAHAMQIAGHEAMDHAVRTNQITKEQARSVHLSVYTHADLARLGVDYPILKLKDALERSIKAPIDYARLAKAGSIVTEHLKRVGGEFRSGWAPQKARYTEEMAKRIRRPCLLHDKRGFQTQRNLAA</sequence>
<evidence type="ECO:0000256" key="4">
    <source>
        <dbReference type="SAM" id="MobiDB-lite"/>
    </source>
</evidence>
<dbReference type="Pfam" id="PF00589">
    <property type="entry name" value="Phage_integrase"/>
    <property type="match status" value="1"/>
</dbReference>
<gene>
    <name evidence="6" type="ORF">LNV07_18125</name>
</gene>
<dbReference type="PANTHER" id="PTHR30349">
    <property type="entry name" value="PHAGE INTEGRASE-RELATED"/>
    <property type="match status" value="1"/>
</dbReference>
<evidence type="ECO:0000256" key="1">
    <source>
        <dbReference type="ARBA" id="ARBA00022908"/>
    </source>
</evidence>
<dbReference type="SUPFAM" id="SSF56349">
    <property type="entry name" value="DNA breaking-rejoining enzymes"/>
    <property type="match status" value="1"/>
</dbReference>
<dbReference type="EMBL" id="JAJIRN010000008">
    <property type="protein sequence ID" value="MCV2370004.1"/>
    <property type="molecule type" value="Genomic_DNA"/>
</dbReference>
<dbReference type="RefSeq" id="WP_263572592.1">
    <property type="nucleotide sequence ID" value="NZ_JAJIRN010000008.1"/>
</dbReference>
<keyword evidence="2" id="KW-0233">DNA recombination</keyword>
<comment type="caution">
    <text evidence="6">The sequence shown here is derived from an EMBL/GenBank/DDBJ whole genome shotgun (WGS) entry which is preliminary data.</text>
</comment>
<accession>A0ABT2YIX3</accession>
<dbReference type="PROSITE" id="PS51898">
    <property type="entry name" value="TYR_RECOMBINASE"/>
    <property type="match status" value="1"/>
</dbReference>
<evidence type="ECO:0000256" key="2">
    <source>
        <dbReference type="ARBA" id="ARBA00023172"/>
    </source>
</evidence>
<organism evidence="6 7">
    <name type="scientific">Roseateles oligotrophus</name>
    <dbReference type="NCBI Taxonomy" id="1769250"/>
    <lineage>
        <taxon>Bacteria</taxon>
        <taxon>Pseudomonadati</taxon>
        <taxon>Pseudomonadota</taxon>
        <taxon>Betaproteobacteria</taxon>
        <taxon>Burkholderiales</taxon>
        <taxon>Sphaerotilaceae</taxon>
        <taxon>Roseateles</taxon>
    </lineage>
</organism>
<dbReference type="Gene3D" id="1.10.443.10">
    <property type="entry name" value="Intergrase catalytic core"/>
    <property type="match status" value="1"/>
</dbReference>
<feature type="coiled-coil region" evidence="3">
    <location>
        <begin position="127"/>
        <end position="154"/>
    </location>
</feature>
<evidence type="ECO:0000313" key="7">
    <source>
        <dbReference type="Proteomes" id="UP001209701"/>
    </source>
</evidence>
<dbReference type="InterPro" id="IPR011010">
    <property type="entry name" value="DNA_brk_join_enz"/>
</dbReference>
<dbReference type="PANTHER" id="PTHR30349:SF64">
    <property type="entry name" value="PROPHAGE INTEGRASE INTD-RELATED"/>
    <property type="match status" value="1"/>
</dbReference>
<dbReference type="InterPro" id="IPR013762">
    <property type="entry name" value="Integrase-like_cat_sf"/>
</dbReference>
<evidence type="ECO:0000256" key="3">
    <source>
        <dbReference type="SAM" id="Coils"/>
    </source>
</evidence>
<dbReference type="Proteomes" id="UP001209701">
    <property type="component" value="Unassembled WGS sequence"/>
</dbReference>
<keyword evidence="3" id="KW-0175">Coiled coil</keyword>
<reference evidence="6 7" key="1">
    <citation type="submission" date="2021-11" db="EMBL/GenBank/DDBJ databases">
        <authorList>
            <person name="Liang Q."/>
            <person name="Mou H."/>
            <person name="Liu Z."/>
        </authorList>
    </citation>
    <scope>NUCLEOTIDE SEQUENCE [LARGE SCALE GENOMIC DNA]</scope>
    <source>
        <strain evidence="6 7">CHU3</strain>
    </source>
</reference>
<keyword evidence="7" id="KW-1185">Reference proteome</keyword>
<protein>
    <recommendedName>
        <fullName evidence="5">Tyr recombinase domain-containing protein</fullName>
    </recommendedName>
</protein>
<feature type="domain" description="Tyr recombinase" evidence="5">
    <location>
        <begin position="254"/>
        <end position="464"/>
    </location>
</feature>
<keyword evidence="1" id="KW-0229">DNA integration</keyword>
<evidence type="ECO:0000313" key="6">
    <source>
        <dbReference type="EMBL" id="MCV2370004.1"/>
    </source>
</evidence>
<feature type="region of interest" description="Disordered" evidence="4">
    <location>
        <begin position="81"/>
        <end position="122"/>
    </location>
</feature>
<feature type="compositionally biased region" description="Basic and acidic residues" evidence="4">
    <location>
        <begin position="100"/>
        <end position="115"/>
    </location>
</feature>
<evidence type="ECO:0000259" key="5">
    <source>
        <dbReference type="PROSITE" id="PS51898"/>
    </source>
</evidence>
<name>A0ABT2YIX3_9BURK</name>
<proteinExistence type="predicted"/>
<dbReference type="InterPro" id="IPR050090">
    <property type="entry name" value="Tyrosine_recombinase_XerCD"/>
</dbReference>
<dbReference type="InterPro" id="IPR002104">
    <property type="entry name" value="Integrase_catalytic"/>
</dbReference>